<dbReference type="EMBL" id="NAJN01000063">
    <property type="protein sequence ID" value="TKA80293.1"/>
    <property type="molecule type" value="Genomic_DNA"/>
</dbReference>
<dbReference type="STRING" id="331657.A0A4U0XXE4"/>
<dbReference type="InterPro" id="IPR001680">
    <property type="entry name" value="WD40_rpt"/>
</dbReference>
<evidence type="ECO:0000256" key="6">
    <source>
        <dbReference type="ARBA" id="ARBA00023054"/>
    </source>
</evidence>
<dbReference type="InterPro" id="IPR000938">
    <property type="entry name" value="CAP-Gly_domain"/>
</dbReference>
<keyword evidence="3" id="KW-0963">Cytoplasm</keyword>
<dbReference type="PROSITE" id="PS50245">
    <property type="entry name" value="CAP_GLY_2"/>
    <property type="match status" value="1"/>
</dbReference>
<dbReference type="InterPro" id="IPR036859">
    <property type="entry name" value="CAP-Gly_dom_sf"/>
</dbReference>
<comment type="similarity">
    <text evidence="2">Belongs to the dynactin 150 kDa subunit family.</text>
</comment>
<keyword evidence="7" id="KW-0206">Cytoskeleton</keyword>
<dbReference type="GO" id="GO:0005816">
    <property type="term" value="C:spindle pole body"/>
    <property type="evidence" value="ECO:0007669"/>
    <property type="project" value="TreeGrafter"/>
</dbReference>
<feature type="compositionally biased region" description="Low complexity" evidence="9">
    <location>
        <begin position="774"/>
        <end position="785"/>
    </location>
</feature>
<dbReference type="PROSITE" id="PS00845">
    <property type="entry name" value="CAP_GLY_1"/>
    <property type="match status" value="1"/>
</dbReference>
<dbReference type="Gene3D" id="2.30.30.190">
    <property type="entry name" value="CAP Gly-rich-like domain"/>
    <property type="match status" value="1"/>
</dbReference>
<evidence type="ECO:0000256" key="7">
    <source>
        <dbReference type="ARBA" id="ARBA00023212"/>
    </source>
</evidence>
<evidence type="ECO:0000256" key="9">
    <source>
        <dbReference type="SAM" id="MobiDB-lite"/>
    </source>
</evidence>
<dbReference type="PANTHER" id="PTHR18916">
    <property type="entry name" value="DYNACTIN 1-RELATED MICROTUBULE-BINDING"/>
    <property type="match status" value="1"/>
</dbReference>
<evidence type="ECO:0000256" key="4">
    <source>
        <dbReference type="ARBA" id="ARBA00022701"/>
    </source>
</evidence>
<dbReference type="GO" id="GO:0051286">
    <property type="term" value="C:cell tip"/>
    <property type="evidence" value="ECO:0007669"/>
    <property type="project" value="TreeGrafter"/>
</dbReference>
<name>A0A4U0XXE4_9PEZI</name>
<sequence>MTDDGLGSDHVNYLVFRYLQESGHEGAARALWQDWHRDPDFEDPERFSFAPYVDQRALINLIQDGLWIDRDGKQYTFAEVRHSERRRRSSSQDGDYESTGPALETPGKHGREEVNGVTADELPYAKRVRRSNGGDDQVNGAMMEIDGSAAPEPRLKDTSGLYVGTEPSVSEDSPPVGVLPSTLGLGANKFVQTEKTKQLTTETVYLTLDQLSHKAAVYVDLDVGDRPFDITSACWATSDTLLTAAVQRLPQYMETDSFEVHNFTLDGNDQANPDPENEKKNDGVMFALRWNQTSKYLIGISSSDRDGSIHIWDNSDSRAQPSCSEELSTPILDAAWLAESTFVVCGQDLLRIYDVEQPGAPPPDGVYCTTQLQKDFEWGGSWEKVRYEPVCDVIACMSTERNALGLVTGRSIFELIPFDLDEHGEIKAFDFQPRPAAHKISHPTTCTLATAFDSGLVCIWNVLAPFQCLHRLSMRNPFSNLGVPGYTLAYSPNGLYLAVASSDVISVWHADAGGLPRAVWTPEEGKWSTAEEVYDAVDQEMDATMPTLDQSLSWDVHGQRLAFGVGKRLRKTRLRVNAGGLAATPNSQLHLKNSSVSETIPEAAPNIFDVCTAVCDDADQATMTTDLNLHLNQLIELNDGRIGTIRFLGTTNFAPGDWVGVEFEDAVGKNNGSVQGERYFDCEAGHGLLTKPVWVTRILEEPNPAPKAPKATTNGVLGKPISEEKASDDSSRKSPLLSPKEYPTFADIDSTVDDRVTTDPAGSNAQDQARPMGLSSSRRTSSLSTMPRNTLSRTNTAHTKEMEELQAKFRILEKKRGEDREKLKALEKLQQERDRFESIIQRLQPKLQSQHLEIGDLKRQLKESESKLVGIDDIQAEHDSIVEMATLDREMAEETAEVLKTELDALKQTVEELQLEVEVLREENQELSHDMSPEERTSRGWLQMERTNERLKEALLRLRDTTQEQEAELKVRIKGLEVDVQALRGVKEQYEDSKVKLLQSESDIEDLRQQLDAALGAEEMIEELTERNLNLQEQMDEMRNYIEDLESLRELGDELEINHAETEKQMQAEIDDKDSAIAEHVRRSARQEATLADYEYTLTRFRELVTHMQSDLADMRASQQITETESEELTNRSRAMMDLNMKLQVSASKTQVKTVDLELRRLEAQEASEHLAIVQLFLPEAFHTERDSVLALLRFRRIGFKAHLLHGLVRERTLGQAPRGLEEEVFAACDVLDKLTWISAMCEKFVNSISSCSMEQFAKFEGALHELEPVERALNRYIEALKRGDLKAKQVADEMQRSMALMTHLASIHIQEDLSSYADDVLMRTLLIQSHLENTAAALALTKAMIQSKVQPSLEKDEGNGNGVEHFAQKADKMITHSRSAKVIVGKAIRALEELKARSLSLTLDTSSSFAQCESAAMELAAYTRQLGEDIYSVLAEEGRQEAVTYSEIQSIIHRTTASVFADTAPESEVLSVFDGRLHTVTEALAGLGSLASDLENTVEFERQPAPWVVRSKELKSTKTTSIDTEEELKRITSIAQARGMDLKLRDQELEEQQVKIELLEARTQDSSKKNTRIAELEKAIDLARSREQELAGSLEAQMRDLKALENDRNEWKRLAHERKTDGAAAAELREGTERAVATAREMEILKSEIKSLQGAVRFLRDDNQRARLTQPAASNAMAWLEEPLIKKKSRTQEQRDEVVAEGKDVLSELLHMAETAQTVDLTALPQNKLQWRPAKSTSRFQVAQQREQWAQWVEWRDSVVQKGEALRPKDANARAGAKKVTGNVAAKVQFWLPGSDVKVLPFRDVAIVDPGAFEEFRDGLGFA</sequence>
<dbReference type="InterPro" id="IPR022157">
    <property type="entry name" value="Dynactin"/>
</dbReference>
<dbReference type="GO" id="GO:0005814">
    <property type="term" value="C:centriole"/>
    <property type="evidence" value="ECO:0007669"/>
    <property type="project" value="UniProtKB-SubCell"/>
</dbReference>
<evidence type="ECO:0000256" key="2">
    <source>
        <dbReference type="ARBA" id="ARBA00011010"/>
    </source>
</evidence>
<dbReference type="GO" id="GO:0005819">
    <property type="term" value="C:spindle"/>
    <property type="evidence" value="ECO:0007669"/>
    <property type="project" value="UniProtKB-SubCell"/>
</dbReference>
<keyword evidence="12" id="KW-1185">Reference proteome</keyword>
<gene>
    <name evidence="11" type="ORF">B0A49_01584</name>
</gene>
<feature type="region of interest" description="Disordered" evidence="9">
    <location>
        <begin position="81"/>
        <end position="139"/>
    </location>
</feature>
<protein>
    <recommendedName>
        <fullName evidence="10">CAP-Gly domain-containing protein</fullName>
    </recommendedName>
</protein>
<evidence type="ECO:0000256" key="8">
    <source>
        <dbReference type="SAM" id="Coils"/>
    </source>
</evidence>
<feature type="coiled-coil region" evidence="8">
    <location>
        <begin position="1543"/>
        <end position="1615"/>
    </location>
</feature>
<keyword evidence="4" id="KW-0493">Microtubule</keyword>
<reference evidence="11 12" key="1">
    <citation type="submission" date="2017-03" db="EMBL/GenBank/DDBJ databases">
        <title>Genomes of endolithic fungi from Antarctica.</title>
        <authorList>
            <person name="Coleine C."/>
            <person name="Masonjones S."/>
            <person name="Stajich J.E."/>
        </authorList>
    </citation>
    <scope>NUCLEOTIDE SEQUENCE [LARGE SCALE GENOMIC DNA]</scope>
    <source>
        <strain evidence="11 12">CCFEE 5187</strain>
    </source>
</reference>
<dbReference type="InterPro" id="IPR036322">
    <property type="entry name" value="WD40_repeat_dom_sf"/>
</dbReference>
<feature type="domain" description="CAP-Gly" evidence="10">
    <location>
        <begin position="649"/>
        <end position="691"/>
    </location>
</feature>
<dbReference type="SMART" id="SM01052">
    <property type="entry name" value="CAP_GLY"/>
    <property type="match status" value="1"/>
</dbReference>
<keyword evidence="6 8" id="KW-0175">Coiled coil</keyword>
<dbReference type="Pfam" id="PF12455">
    <property type="entry name" value="Dynactin"/>
    <property type="match status" value="1"/>
</dbReference>
<evidence type="ECO:0000313" key="11">
    <source>
        <dbReference type="EMBL" id="TKA80293.1"/>
    </source>
</evidence>
<evidence type="ECO:0000256" key="3">
    <source>
        <dbReference type="ARBA" id="ARBA00022490"/>
    </source>
</evidence>
<evidence type="ECO:0000256" key="5">
    <source>
        <dbReference type="ARBA" id="ARBA00023017"/>
    </source>
</evidence>
<dbReference type="GO" id="GO:0030286">
    <property type="term" value="C:dynein complex"/>
    <property type="evidence" value="ECO:0007669"/>
    <property type="project" value="UniProtKB-KW"/>
</dbReference>
<keyword evidence="5" id="KW-0243">Dynein</keyword>
<dbReference type="Proteomes" id="UP000308768">
    <property type="component" value="Unassembled WGS sequence"/>
</dbReference>
<dbReference type="Pfam" id="PF01302">
    <property type="entry name" value="CAP_GLY"/>
    <property type="match status" value="1"/>
</dbReference>
<proteinExistence type="inferred from homology"/>
<evidence type="ECO:0000256" key="1">
    <source>
        <dbReference type="ARBA" id="ARBA00004245"/>
    </source>
</evidence>
<dbReference type="SMART" id="SM00320">
    <property type="entry name" value="WD40"/>
    <property type="match status" value="4"/>
</dbReference>
<comment type="caution">
    <text evidence="11">The sequence shown here is derived from an EMBL/GenBank/DDBJ whole genome shotgun (WGS) entry which is preliminary data.</text>
</comment>
<evidence type="ECO:0000313" key="12">
    <source>
        <dbReference type="Proteomes" id="UP000308768"/>
    </source>
</evidence>
<evidence type="ECO:0000259" key="10">
    <source>
        <dbReference type="PROSITE" id="PS50245"/>
    </source>
</evidence>
<dbReference type="SUPFAM" id="SSF50978">
    <property type="entry name" value="WD40 repeat-like"/>
    <property type="match status" value="1"/>
</dbReference>
<dbReference type="GO" id="GO:0051301">
    <property type="term" value="P:cell division"/>
    <property type="evidence" value="ECO:0007669"/>
    <property type="project" value="UniProtKB-KW"/>
</dbReference>
<accession>A0A4U0XXE4</accession>
<feature type="compositionally biased region" description="Basic and acidic residues" evidence="9">
    <location>
        <begin position="721"/>
        <end position="732"/>
    </location>
</feature>
<dbReference type="GO" id="GO:0005874">
    <property type="term" value="C:microtubule"/>
    <property type="evidence" value="ECO:0007669"/>
    <property type="project" value="UniProtKB-KW"/>
</dbReference>
<dbReference type="SUPFAM" id="SSF74924">
    <property type="entry name" value="Cap-Gly domain"/>
    <property type="match status" value="1"/>
</dbReference>
<organism evidence="11 12">
    <name type="scientific">Cryomyces minteri</name>
    <dbReference type="NCBI Taxonomy" id="331657"/>
    <lineage>
        <taxon>Eukaryota</taxon>
        <taxon>Fungi</taxon>
        <taxon>Dikarya</taxon>
        <taxon>Ascomycota</taxon>
        <taxon>Pezizomycotina</taxon>
        <taxon>Dothideomycetes</taxon>
        <taxon>Dothideomycetes incertae sedis</taxon>
        <taxon>Cryomyces</taxon>
    </lineage>
</organism>
<dbReference type="GO" id="GO:0000743">
    <property type="term" value="P:nuclear migration involved in conjugation with cellular fusion"/>
    <property type="evidence" value="ECO:0007669"/>
    <property type="project" value="TreeGrafter"/>
</dbReference>
<dbReference type="Gene3D" id="2.130.10.10">
    <property type="entry name" value="YVTN repeat-like/Quinoprotein amine dehydrogenase"/>
    <property type="match status" value="1"/>
</dbReference>
<dbReference type="OrthoDB" id="2130750at2759"/>
<feature type="region of interest" description="Disordered" evidence="9">
    <location>
        <begin position="701"/>
        <end position="791"/>
    </location>
</feature>
<comment type="subcellular location">
    <subcellularLocation>
        <location evidence="1">Cytoplasm</location>
        <location evidence="1">Cytoskeleton</location>
    </subcellularLocation>
</comment>
<dbReference type="Gene3D" id="1.20.960.30">
    <property type="match status" value="1"/>
</dbReference>
<dbReference type="GO" id="GO:0000132">
    <property type="term" value="P:establishment of mitotic spindle orientation"/>
    <property type="evidence" value="ECO:0007669"/>
    <property type="project" value="TreeGrafter"/>
</dbReference>
<dbReference type="InterPro" id="IPR015943">
    <property type="entry name" value="WD40/YVTN_repeat-like_dom_sf"/>
</dbReference>